<proteinExistence type="inferred from homology"/>
<feature type="compositionally biased region" description="Polar residues" evidence="6">
    <location>
        <begin position="1005"/>
        <end position="1016"/>
    </location>
</feature>
<evidence type="ECO:0000256" key="4">
    <source>
        <dbReference type="ARBA" id="ARBA00022553"/>
    </source>
</evidence>
<feature type="region of interest" description="Disordered" evidence="6">
    <location>
        <begin position="561"/>
        <end position="640"/>
    </location>
</feature>
<dbReference type="InParanoid" id="A0A1X2HLW6"/>
<dbReference type="PANTHER" id="PTHR12181">
    <property type="entry name" value="LIPIN"/>
    <property type="match status" value="1"/>
</dbReference>
<feature type="compositionally biased region" description="Basic and acidic residues" evidence="6">
    <location>
        <begin position="370"/>
        <end position="391"/>
    </location>
</feature>
<feature type="compositionally biased region" description="Low complexity" evidence="6">
    <location>
        <begin position="972"/>
        <end position="986"/>
    </location>
</feature>
<dbReference type="GO" id="GO:0019432">
    <property type="term" value="P:triglyceride biosynthetic process"/>
    <property type="evidence" value="ECO:0007669"/>
    <property type="project" value="TreeGrafter"/>
</dbReference>
<feature type="compositionally biased region" description="Acidic residues" evidence="6">
    <location>
        <begin position="1067"/>
        <end position="1076"/>
    </location>
</feature>
<dbReference type="AlphaFoldDB" id="A0A1X2HLW6"/>
<feature type="region of interest" description="Disordered" evidence="6">
    <location>
        <begin position="286"/>
        <end position="336"/>
    </location>
</feature>
<feature type="compositionally biased region" description="Pro residues" evidence="6">
    <location>
        <begin position="899"/>
        <end position="914"/>
    </location>
</feature>
<dbReference type="Pfam" id="PF08235">
    <property type="entry name" value="LNS2"/>
    <property type="match status" value="1"/>
</dbReference>
<gene>
    <name evidence="8" type="ORF">BCR43DRAFT_521383</name>
</gene>
<feature type="compositionally biased region" description="Low complexity" evidence="6">
    <location>
        <begin position="938"/>
        <end position="956"/>
    </location>
</feature>
<dbReference type="SUPFAM" id="SSF56784">
    <property type="entry name" value="HAD-like"/>
    <property type="match status" value="1"/>
</dbReference>
<name>A0A1X2HLW6_SYNRA</name>
<dbReference type="EC" id="3.1.3.4" evidence="3"/>
<dbReference type="GO" id="GO:0008195">
    <property type="term" value="F:phosphatidate phosphatase activity"/>
    <property type="evidence" value="ECO:0007669"/>
    <property type="project" value="UniProtKB-EC"/>
</dbReference>
<dbReference type="GO" id="GO:0005634">
    <property type="term" value="C:nucleus"/>
    <property type="evidence" value="ECO:0007669"/>
    <property type="project" value="TreeGrafter"/>
</dbReference>
<organism evidence="8 9">
    <name type="scientific">Syncephalastrum racemosum</name>
    <name type="common">Filamentous fungus</name>
    <dbReference type="NCBI Taxonomy" id="13706"/>
    <lineage>
        <taxon>Eukaryota</taxon>
        <taxon>Fungi</taxon>
        <taxon>Fungi incertae sedis</taxon>
        <taxon>Mucoromycota</taxon>
        <taxon>Mucoromycotina</taxon>
        <taxon>Mucoromycetes</taxon>
        <taxon>Mucorales</taxon>
        <taxon>Syncephalastraceae</taxon>
        <taxon>Syncephalastrum</taxon>
    </lineage>
</organism>
<dbReference type="GO" id="GO:0009062">
    <property type="term" value="P:fatty acid catabolic process"/>
    <property type="evidence" value="ECO:0007669"/>
    <property type="project" value="TreeGrafter"/>
</dbReference>
<dbReference type="Pfam" id="PF16876">
    <property type="entry name" value="Lipin_mid"/>
    <property type="match status" value="1"/>
</dbReference>
<comment type="similarity">
    <text evidence="2">Belongs to the lipin family.</text>
</comment>
<evidence type="ECO:0000256" key="5">
    <source>
        <dbReference type="ARBA" id="ARBA00022801"/>
    </source>
</evidence>
<feature type="compositionally biased region" description="Basic and acidic residues" evidence="6">
    <location>
        <begin position="315"/>
        <end position="335"/>
    </location>
</feature>
<feature type="region of interest" description="Disordered" evidence="6">
    <location>
        <begin position="353"/>
        <end position="445"/>
    </location>
</feature>
<keyword evidence="4" id="KW-0597">Phosphoprotein</keyword>
<protein>
    <recommendedName>
        <fullName evidence="3">phosphatidate phosphatase</fullName>
        <ecNumber evidence="3">3.1.3.4</ecNumber>
    </recommendedName>
</protein>
<feature type="compositionally biased region" description="Acidic residues" evidence="6">
    <location>
        <begin position="140"/>
        <end position="149"/>
    </location>
</feature>
<feature type="compositionally biased region" description="Low complexity" evidence="6">
    <location>
        <begin position="597"/>
        <end position="622"/>
    </location>
</feature>
<evidence type="ECO:0000313" key="8">
    <source>
        <dbReference type="EMBL" id="ORZ00337.1"/>
    </source>
</evidence>
<dbReference type="InterPro" id="IPR026058">
    <property type="entry name" value="LIPIN"/>
</dbReference>
<evidence type="ECO:0000256" key="1">
    <source>
        <dbReference type="ARBA" id="ARBA00001946"/>
    </source>
</evidence>
<dbReference type="Gene3D" id="3.40.50.1000">
    <property type="entry name" value="HAD superfamily/HAD-like"/>
    <property type="match status" value="1"/>
</dbReference>
<dbReference type="Pfam" id="PF04571">
    <property type="entry name" value="Lipin_N"/>
    <property type="match status" value="1"/>
</dbReference>
<dbReference type="InterPro" id="IPR013209">
    <property type="entry name" value="LNS2"/>
</dbReference>
<feature type="region of interest" description="Disordered" evidence="6">
    <location>
        <begin position="528"/>
        <end position="549"/>
    </location>
</feature>
<comment type="caution">
    <text evidence="8">The sequence shown here is derived from an EMBL/GenBank/DDBJ whole genome shotgun (WGS) entry which is preliminary data.</text>
</comment>
<comment type="cofactor">
    <cofactor evidence="1">
        <name>Mg(2+)</name>
        <dbReference type="ChEBI" id="CHEBI:18420"/>
    </cofactor>
</comment>
<dbReference type="Proteomes" id="UP000242180">
    <property type="component" value="Unassembled WGS sequence"/>
</dbReference>
<evidence type="ECO:0000313" key="9">
    <source>
        <dbReference type="Proteomes" id="UP000242180"/>
    </source>
</evidence>
<evidence type="ECO:0000256" key="6">
    <source>
        <dbReference type="SAM" id="MobiDB-lite"/>
    </source>
</evidence>
<reference evidence="8 9" key="1">
    <citation type="submission" date="2016-07" db="EMBL/GenBank/DDBJ databases">
        <title>Pervasive Adenine N6-methylation of Active Genes in Fungi.</title>
        <authorList>
            <consortium name="DOE Joint Genome Institute"/>
            <person name="Mondo S.J."/>
            <person name="Dannebaum R.O."/>
            <person name="Kuo R.C."/>
            <person name="Labutti K."/>
            <person name="Haridas S."/>
            <person name="Kuo A."/>
            <person name="Salamov A."/>
            <person name="Ahrendt S.R."/>
            <person name="Lipzen A."/>
            <person name="Sullivan W."/>
            <person name="Andreopoulos W.B."/>
            <person name="Clum A."/>
            <person name="Lindquist E."/>
            <person name="Daum C."/>
            <person name="Ramamoorthy G.K."/>
            <person name="Gryganskyi A."/>
            <person name="Culley D."/>
            <person name="Magnuson J.K."/>
            <person name="James T.Y."/>
            <person name="O'Malley M.A."/>
            <person name="Stajich J.E."/>
            <person name="Spatafora J.W."/>
            <person name="Visel A."/>
            <person name="Grigoriev I.V."/>
        </authorList>
    </citation>
    <scope>NUCLEOTIDE SEQUENCE [LARGE SCALE GENOMIC DNA]</scope>
    <source>
        <strain evidence="8 9">NRRL 2496</strain>
    </source>
</reference>
<feature type="compositionally biased region" description="Basic and acidic residues" evidence="6">
    <location>
        <begin position="286"/>
        <end position="297"/>
    </location>
</feature>
<feature type="domain" description="LNS2/PITP" evidence="7">
    <location>
        <begin position="694"/>
        <end position="849"/>
    </location>
</feature>
<evidence type="ECO:0000256" key="2">
    <source>
        <dbReference type="ARBA" id="ARBA00005476"/>
    </source>
</evidence>
<evidence type="ECO:0000259" key="7">
    <source>
        <dbReference type="SMART" id="SM00775"/>
    </source>
</evidence>
<sequence length="1095" mass="121533">MEYVGRLGNFFTSVQNFYSEINPATLSGAIDIVVVKQQDGELACSPFHVRFGKLSLLMPSEKKVEIKVNGELIPYMMKVGEAGESFFVFETEHEVPEEFQTSPIVQAMMENKSDEEPPYLDIGESKEQDAKSPPQLSDLDSVDGFEDEETNKAADRMRLPAELQSPKMIIEEQVDKVVTKMDPYHKHPDLEHAAVAAKGKTEETQKLVDSLSKAADHLSLGDDQDPELSPTNDVYPMDDGATLLERFIPEAITSTTIAKETFIVRPADGDIFSKWMDVIHTAVDTRDEHGTKETNDTHHRHGDTESIVLDIAGYKTEEEKPRSREEQSEQHDSDRQISTGASIAEDALADATSVHANQESQPESAVKGPTTEDRLPESVKKKVTDDIKVTENELEAPVTTTGTESEKEAKHKEDEQDVQPSHDEKIKPPPIDTSVTEPGNQLGDDITLKPGETYRIEMSLCGLSTLGSDEEKNKEIFNEQQITYDNFVHNPNLLNDRRLVFRHGNRYYATGSTGPLFTSLLLFKRPLDDTDGSPKVGDTAPKVSDSRDTYSFGRGWRQWLSRSSVAGSPMPPSTEQIGEPPIQEKEDTDENADHDTSTNSSNNNNTSSNERTTFTTTTKTTSVGWSAEHSHPGEELPPGLRKNYAKTLRLTSEQLKNLNLKKGVNSISFSVTSEYQGTATCAAKIFYWDYDVHIVISDIDGTITKSDALGHVFTMFGKDWTHNGVAKLYTDVQRNGYQLLYLTSRAIGQADYTRDYLKKVEQDKFQLPDGPVIMSPDRLFTSLHREVIMRKPEVFKMACLRDVLRLFGGRNPFYAGFGNRITDAISYRSVNVPASRIFTIDPNGEIKLELLQGFKSSYIHLNDLVDQIFPPINKAIDEEYNDFNFWKAPLPEIDLPELPAEPTPTSPKPKPIVPDPSTLPAQSVASAPEKRRQRGILRSFTSRSSSTASSSASSTSPYHRSPPLSSTPVKVAASASTPALLTSHATDPNTRAEDISDDRAPSPTVLHTNEGSSSIMNKVLGGVFSRSFSTKQQQQQQQQQQQDGKLSPSQHASDADPNKALVGSPEAYEEADEENFDATLDAITDEIDMDNIPFI</sequence>
<evidence type="ECO:0000256" key="3">
    <source>
        <dbReference type="ARBA" id="ARBA00012638"/>
    </source>
</evidence>
<feature type="compositionally biased region" description="Basic and acidic residues" evidence="6">
    <location>
        <begin position="990"/>
        <end position="1000"/>
    </location>
</feature>
<dbReference type="PANTHER" id="PTHR12181:SF12">
    <property type="entry name" value="PHOSPHATIDATE PHOSPHATASE"/>
    <property type="match status" value="1"/>
</dbReference>
<dbReference type="OMA" id="GSRWWFS"/>
<accession>A0A1X2HLW6</accession>
<dbReference type="EMBL" id="MCGN01000002">
    <property type="protein sequence ID" value="ORZ00337.1"/>
    <property type="molecule type" value="Genomic_DNA"/>
</dbReference>
<dbReference type="STRING" id="13706.A0A1X2HLW6"/>
<dbReference type="InterPro" id="IPR031703">
    <property type="entry name" value="Lipin_mid"/>
</dbReference>
<dbReference type="InterPro" id="IPR031315">
    <property type="entry name" value="LNS2/PITP"/>
</dbReference>
<feature type="region of interest" description="Disordered" evidence="6">
    <location>
        <begin position="896"/>
        <end position="1076"/>
    </location>
</feature>
<feature type="compositionally biased region" description="Polar residues" evidence="6">
    <location>
        <begin position="354"/>
        <end position="363"/>
    </location>
</feature>
<keyword evidence="5" id="KW-0378">Hydrolase</keyword>
<dbReference type="FunFam" id="3.40.50.1000:FF:000063">
    <property type="entry name" value="Nuclear elongation and deformation protein"/>
    <property type="match status" value="1"/>
</dbReference>
<keyword evidence="9" id="KW-1185">Reference proteome</keyword>
<feature type="region of interest" description="Disordered" evidence="6">
    <location>
        <begin position="115"/>
        <end position="154"/>
    </location>
</feature>
<feature type="compositionally biased region" description="Low complexity" evidence="6">
    <location>
        <begin position="1032"/>
        <end position="1042"/>
    </location>
</feature>
<feature type="compositionally biased region" description="Basic and acidic residues" evidence="6">
    <location>
        <begin position="404"/>
        <end position="427"/>
    </location>
</feature>
<feature type="compositionally biased region" description="Polar residues" evidence="6">
    <location>
        <begin position="1043"/>
        <end position="1052"/>
    </location>
</feature>
<dbReference type="InterPro" id="IPR023214">
    <property type="entry name" value="HAD_sf"/>
</dbReference>
<dbReference type="InterPro" id="IPR007651">
    <property type="entry name" value="Lipin_N"/>
</dbReference>
<dbReference type="SMART" id="SM00775">
    <property type="entry name" value="LNS2"/>
    <property type="match status" value="1"/>
</dbReference>
<dbReference type="OrthoDB" id="4567at2759"/>
<dbReference type="InterPro" id="IPR036412">
    <property type="entry name" value="HAD-like_sf"/>
</dbReference>